<gene>
    <name evidence="3" type="ORF">N0F65_000827</name>
</gene>
<evidence type="ECO:0000256" key="2">
    <source>
        <dbReference type="SAM" id="MobiDB-lite"/>
    </source>
</evidence>
<feature type="region of interest" description="Disordered" evidence="2">
    <location>
        <begin position="275"/>
        <end position="297"/>
    </location>
</feature>
<reference evidence="3" key="1">
    <citation type="submission" date="2022-11" db="EMBL/GenBank/DDBJ databases">
        <authorList>
            <person name="Morgan W.R."/>
            <person name="Tartar A."/>
        </authorList>
    </citation>
    <scope>NUCLEOTIDE SEQUENCE</scope>
    <source>
        <strain evidence="3">ARSEF 373</strain>
    </source>
</reference>
<name>A0AAV2YUC5_9STRA</name>
<reference evidence="3" key="2">
    <citation type="journal article" date="2023" name="Microbiol Resour">
        <title>Decontamination and Annotation of the Draft Genome Sequence of the Oomycete Lagenidium giganteum ARSEF 373.</title>
        <authorList>
            <person name="Morgan W.R."/>
            <person name="Tartar A."/>
        </authorList>
    </citation>
    <scope>NUCLEOTIDE SEQUENCE</scope>
    <source>
        <strain evidence="3">ARSEF 373</strain>
    </source>
</reference>
<dbReference type="EMBL" id="DAKRPA010000101">
    <property type="protein sequence ID" value="DAZ98632.1"/>
    <property type="molecule type" value="Genomic_DNA"/>
</dbReference>
<dbReference type="AlphaFoldDB" id="A0AAV2YUC5"/>
<dbReference type="Proteomes" id="UP001146120">
    <property type="component" value="Unassembled WGS sequence"/>
</dbReference>
<evidence type="ECO:0000313" key="4">
    <source>
        <dbReference type="Proteomes" id="UP001146120"/>
    </source>
</evidence>
<feature type="coiled-coil region" evidence="1">
    <location>
        <begin position="112"/>
        <end position="153"/>
    </location>
</feature>
<keyword evidence="4" id="KW-1185">Reference proteome</keyword>
<organism evidence="3 4">
    <name type="scientific">Lagenidium giganteum</name>
    <dbReference type="NCBI Taxonomy" id="4803"/>
    <lineage>
        <taxon>Eukaryota</taxon>
        <taxon>Sar</taxon>
        <taxon>Stramenopiles</taxon>
        <taxon>Oomycota</taxon>
        <taxon>Peronosporomycetes</taxon>
        <taxon>Pythiales</taxon>
        <taxon>Pythiaceae</taxon>
    </lineage>
</organism>
<evidence type="ECO:0000256" key="1">
    <source>
        <dbReference type="SAM" id="Coils"/>
    </source>
</evidence>
<comment type="caution">
    <text evidence="3">The sequence shown here is derived from an EMBL/GenBank/DDBJ whole genome shotgun (WGS) entry which is preliminary data.</text>
</comment>
<sequence>MQPSHISAHEIELLEAFVHDCVYKLPKLHAASRLQLPASSSTYYMACSSMIKEVLIVLERLSPRLCRLIGQIWDLTSLNFFALVQLAHAVLEEQGRMKKDWRQFETYQHANAARHADQVRKAEAEMEIMRVECRELRAEMQKTRQKTNRLAVENSQLRQALSHVMELQETLAGTVNEPAAAEDVSVVGSAEEWELFGVKTEDLDSVEKVHPLESIAQDFEQLFQSLFDSERAQVDNLNELDRFMNSNVVALLWRHGSDEEEHKFLQKMMNLTTMSTQTDPQELGELDTKKGSDSEDDEDALYAESSNATAMTKRQVIPPSLRAQLTTRPKIQRVLEKDHLNRVLLRLYLEKMEADSMSLRRFQGRVHLHRFMKEYLVLRYGIAPLADYHMMEIVKSCLYYNERQEVELRKRPVTMPTMVPLATLAPFQDIDNLNADDARVALFGRISELLPLGLRDQSIAGNLFGCAVSALLDAMSDLIEADAEAKSLKDVVNLPANQWEVDVDLALAVLAQHLSFVGRQASEEAKSKVANLASAWTKTKSASRGLTKISVDVFLVVFMSLWFEYDLRLARKLHEAFRKHFARSASMSRPLSDGVVPLEISTHGPIDTLRRIWQTVEDESFSILDNQEIEKVFLSVLDAKNPQRRRSSTRRASSAHSQQPLTAINVGGVTEKEFVFHMLQVLRLRRTTQGIRTNGKTLFDPKTKKNLGGCGRPVSEATHHIELEELKPGLTIE</sequence>
<proteinExistence type="predicted"/>
<accession>A0AAV2YUC5</accession>
<keyword evidence="1" id="KW-0175">Coiled coil</keyword>
<protein>
    <submittedName>
        <fullName evidence="3">Uncharacterized protein</fullName>
    </submittedName>
</protein>
<evidence type="ECO:0000313" key="3">
    <source>
        <dbReference type="EMBL" id="DAZ98632.1"/>
    </source>
</evidence>